<dbReference type="GO" id="GO:0003676">
    <property type="term" value="F:nucleic acid binding"/>
    <property type="evidence" value="ECO:0007669"/>
    <property type="project" value="InterPro"/>
</dbReference>
<organism evidence="3">
    <name type="scientific">Noccaea caerulescens</name>
    <name type="common">Alpine penny-cress</name>
    <name type="synonym">Thlaspi caerulescens</name>
    <dbReference type="NCBI Taxonomy" id="107243"/>
    <lineage>
        <taxon>Eukaryota</taxon>
        <taxon>Viridiplantae</taxon>
        <taxon>Streptophyta</taxon>
        <taxon>Embryophyta</taxon>
        <taxon>Tracheophyta</taxon>
        <taxon>Spermatophyta</taxon>
        <taxon>Magnoliopsida</taxon>
        <taxon>eudicotyledons</taxon>
        <taxon>Gunneridae</taxon>
        <taxon>Pentapetalae</taxon>
        <taxon>rosids</taxon>
        <taxon>malvids</taxon>
        <taxon>Brassicales</taxon>
        <taxon>Brassicaceae</taxon>
        <taxon>Coluteocarpeae</taxon>
        <taxon>Noccaea</taxon>
    </lineage>
</organism>
<dbReference type="InterPro" id="IPR036397">
    <property type="entry name" value="RNaseH_sf"/>
</dbReference>
<dbReference type="InterPro" id="IPR002156">
    <property type="entry name" value="RNaseH_domain"/>
</dbReference>
<evidence type="ECO:0000259" key="1">
    <source>
        <dbReference type="Pfam" id="PF13456"/>
    </source>
</evidence>
<dbReference type="InterPro" id="IPR026960">
    <property type="entry name" value="RVT-Znf"/>
</dbReference>
<feature type="domain" description="RNase H type-1" evidence="1">
    <location>
        <begin position="483"/>
        <end position="603"/>
    </location>
</feature>
<dbReference type="Pfam" id="PF13456">
    <property type="entry name" value="RVT_3"/>
    <property type="match status" value="1"/>
</dbReference>
<evidence type="ECO:0000313" key="3">
    <source>
        <dbReference type="EMBL" id="JAU25608.1"/>
    </source>
</evidence>
<feature type="domain" description="Reverse transcriptase zinc-binding" evidence="2">
    <location>
        <begin position="285"/>
        <end position="379"/>
    </location>
</feature>
<dbReference type="CDD" id="cd06222">
    <property type="entry name" value="RNase_H_like"/>
    <property type="match status" value="1"/>
</dbReference>
<dbReference type="PANTHER" id="PTHR33116">
    <property type="entry name" value="REVERSE TRANSCRIPTASE ZINC-BINDING DOMAIN-CONTAINING PROTEIN-RELATED-RELATED"/>
    <property type="match status" value="1"/>
</dbReference>
<protein>
    <submittedName>
        <fullName evidence="3">Putative mitochondrial protein</fullName>
    </submittedName>
</protein>
<name>A0A1J3E5Y1_NOCCA</name>
<dbReference type="InterPro" id="IPR012337">
    <property type="entry name" value="RNaseH-like_sf"/>
</dbReference>
<gene>
    <name evidence="3" type="ORF">GA_TR2364_c0_g1_i1_g.7785</name>
</gene>
<reference evidence="3" key="1">
    <citation type="submission" date="2016-07" db="EMBL/GenBank/DDBJ databases">
        <title>De novo transcriptome assembly of four accessions of the metal hyperaccumulator plant Noccaea caerulescens.</title>
        <authorList>
            <person name="Blande D."/>
            <person name="Halimaa P."/>
            <person name="Tervahauta A.I."/>
            <person name="Aarts M.G."/>
            <person name="Karenlampi S.O."/>
        </authorList>
    </citation>
    <scope>NUCLEOTIDE SEQUENCE</scope>
</reference>
<dbReference type="GO" id="GO:0004523">
    <property type="term" value="F:RNA-DNA hybrid ribonuclease activity"/>
    <property type="evidence" value="ECO:0007669"/>
    <property type="project" value="InterPro"/>
</dbReference>
<accession>A0A1J3E5Y1</accession>
<dbReference type="AlphaFoldDB" id="A0A1J3E5Y1"/>
<proteinExistence type="predicted"/>
<dbReference type="SUPFAM" id="SSF53098">
    <property type="entry name" value="Ribonuclease H-like"/>
    <property type="match status" value="1"/>
</dbReference>
<dbReference type="Gene3D" id="3.30.420.10">
    <property type="entry name" value="Ribonuclease H-like superfamily/Ribonuclease H"/>
    <property type="match status" value="1"/>
</dbReference>
<dbReference type="PANTHER" id="PTHR33116:SF86">
    <property type="entry name" value="REVERSE TRANSCRIPTASE DOMAIN-CONTAINING PROTEIN"/>
    <property type="match status" value="1"/>
</dbReference>
<dbReference type="InterPro" id="IPR044730">
    <property type="entry name" value="RNase_H-like_dom_plant"/>
</dbReference>
<evidence type="ECO:0000259" key="2">
    <source>
        <dbReference type="Pfam" id="PF13966"/>
    </source>
</evidence>
<dbReference type="Pfam" id="PF13966">
    <property type="entry name" value="zf-RVT"/>
    <property type="match status" value="1"/>
</dbReference>
<dbReference type="EMBL" id="GEVI01006712">
    <property type="protein sequence ID" value="JAU25608.1"/>
    <property type="molecule type" value="Transcribed_RNA"/>
</dbReference>
<sequence length="625" mass="70573">MGVRAEIHQILGIGNVGGMGNYLGIPESLGGAKTKIFNFLIDRQNQRLNGWTSKLLSKGGKEILLKSVLSAMPSHVMSCFRLPKGVTNKLTSAVATFWWSNNGQSRGMHWLAWKKLCRHKDDGGLGFRTIDDFNTALLAKQLWRLIDKPGSLFARVFKGRYFRNCGPLDTIRSYSPSYGWRSIISARPLVNKGLIKRVGSGDSISVWNDPWIPDSRPRSAICNGVNYYPHLRVSELIDRSTSTWNLPLLHQFFTATEIEAIIGIPISNANWPDSLGWAFTKTGRYTVKSGYSTAQKYTDNNLGPTYGPDVRPLLAKVWKMQCSPKIRHFVWNAIMGCVPVGTRLEGRGIQIDPVCTRCGLAAETINHALFECPPALQVWALSPIPTPMHVFPIDALLTNIAHLFWHLPNDDSVLIYPWLLWYVWKARNDKLFSNIDREPPDIVSLAAAEAKAWAEAQIQDVVLLPGPTRMDPGLPERMERCQVDGSWKITECREGLGWYYHNTVTDEKLMGASNLRRGLSPLQAELEALVWAMQCMLRHNKRTIVFETDCSDIVKMVSTPEEWPAFSILLDEIDKCKREFTLCSVMHIPRTRNTRADKLARSARDLPYNVYFINHTPPTWISGPV</sequence>